<dbReference type="RefSeq" id="WP_146509103.1">
    <property type="nucleotide sequence ID" value="NZ_SIHI01000001.1"/>
</dbReference>
<sequence>MKSRRTAKVAEAIRQVVSSAILIELRDPRVKNVTVLNVDVAGDLRTAKVYVSILGDEKTELLSLKGLNAARGWLQSRIADQLQLRLTPVLTFLVDGGVKKSIEVSRRLHELGFSDEDEASSFESTDDPEELDDEAHSSQTDENDQTPEI</sequence>
<accession>A0A5C5X6P8</accession>
<dbReference type="InterPro" id="IPR015946">
    <property type="entry name" value="KH_dom-like_a/b"/>
</dbReference>
<organism evidence="4 5">
    <name type="scientific">Thalassoglobus neptunius</name>
    <dbReference type="NCBI Taxonomy" id="1938619"/>
    <lineage>
        <taxon>Bacteria</taxon>
        <taxon>Pseudomonadati</taxon>
        <taxon>Planctomycetota</taxon>
        <taxon>Planctomycetia</taxon>
        <taxon>Planctomycetales</taxon>
        <taxon>Planctomycetaceae</taxon>
        <taxon>Thalassoglobus</taxon>
    </lineage>
</organism>
<dbReference type="EMBL" id="SIHI01000001">
    <property type="protein sequence ID" value="TWT58600.1"/>
    <property type="molecule type" value="Genomic_DNA"/>
</dbReference>
<dbReference type="AlphaFoldDB" id="A0A5C5X6P8"/>
<comment type="function">
    <text evidence="2">One of several proteins that assist in the late maturation steps of the functional core of the 30S ribosomal subunit. Associates with free 30S ribosomal subunits (but not with 30S subunits that are part of 70S ribosomes or polysomes). Required for efficient processing of 16S rRNA. May interact with the 5'-terminal helix region of 16S rRNA.</text>
</comment>
<proteinExistence type="inferred from homology"/>
<dbReference type="PANTHER" id="PTHR33515">
    <property type="entry name" value="RIBOSOME-BINDING FACTOR A, CHLOROPLASTIC-RELATED"/>
    <property type="match status" value="1"/>
</dbReference>
<dbReference type="GO" id="GO:0005829">
    <property type="term" value="C:cytosol"/>
    <property type="evidence" value="ECO:0007669"/>
    <property type="project" value="TreeGrafter"/>
</dbReference>
<comment type="subunit">
    <text evidence="2">Monomer. Binds 30S ribosomal subunits, but not 50S ribosomal subunits or 70S ribosomes.</text>
</comment>
<dbReference type="InterPro" id="IPR000238">
    <property type="entry name" value="RbfA"/>
</dbReference>
<reference evidence="4 5" key="1">
    <citation type="submission" date="2019-02" db="EMBL/GenBank/DDBJ databases">
        <title>Deep-cultivation of Planctomycetes and their phenomic and genomic characterization uncovers novel biology.</title>
        <authorList>
            <person name="Wiegand S."/>
            <person name="Jogler M."/>
            <person name="Boedeker C."/>
            <person name="Pinto D."/>
            <person name="Vollmers J."/>
            <person name="Rivas-Marin E."/>
            <person name="Kohn T."/>
            <person name="Peeters S.H."/>
            <person name="Heuer A."/>
            <person name="Rast P."/>
            <person name="Oberbeckmann S."/>
            <person name="Bunk B."/>
            <person name="Jeske O."/>
            <person name="Meyerdierks A."/>
            <person name="Storesund J.E."/>
            <person name="Kallscheuer N."/>
            <person name="Luecker S."/>
            <person name="Lage O.M."/>
            <person name="Pohl T."/>
            <person name="Merkel B.J."/>
            <person name="Hornburger P."/>
            <person name="Mueller R.-W."/>
            <person name="Bruemmer F."/>
            <person name="Labrenz M."/>
            <person name="Spormann A.M."/>
            <person name="Op Den Camp H."/>
            <person name="Overmann J."/>
            <person name="Amann R."/>
            <person name="Jetten M.S.M."/>
            <person name="Mascher T."/>
            <person name="Medema M.H."/>
            <person name="Devos D.P."/>
            <person name="Kaster A.-K."/>
            <person name="Ovreas L."/>
            <person name="Rohde M."/>
            <person name="Galperin M.Y."/>
            <person name="Jogler C."/>
        </authorList>
    </citation>
    <scope>NUCLEOTIDE SEQUENCE [LARGE SCALE GENOMIC DNA]</scope>
    <source>
        <strain evidence="4 5">KOR42</strain>
    </source>
</reference>
<dbReference type="GO" id="GO:0043024">
    <property type="term" value="F:ribosomal small subunit binding"/>
    <property type="evidence" value="ECO:0007669"/>
    <property type="project" value="TreeGrafter"/>
</dbReference>
<evidence type="ECO:0000313" key="4">
    <source>
        <dbReference type="EMBL" id="TWT58600.1"/>
    </source>
</evidence>
<dbReference type="Gene3D" id="3.30.300.20">
    <property type="match status" value="1"/>
</dbReference>
<dbReference type="GO" id="GO:0030490">
    <property type="term" value="P:maturation of SSU-rRNA"/>
    <property type="evidence" value="ECO:0007669"/>
    <property type="project" value="UniProtKB-UniRule"/>
</dbReference>
<dbReference type="Pfam" id="PF02033">
    <property type="entry name" value="RBFA"/>
    <property type="match status" value="1"/>
</dbReference>
<feature type="region of interest" description="Disordered" evidence="3">
    <location>
        <begin position="114"/>
        <end position="149"/>
    </location>
</feature>
<dbReference type="HAMAP" id="MF_00003">
    <property type="entry name" value="RbfA"/>
    <property type="match status" value="1"/>
</dbReference>
<keyword evidence="1 2" id="KW-0690">Ribosome biogenesis</keyword>
<dbReference type="SUPFAM" id="SSF89919">
    <property type="entry name" value="Ribosome-binding factor A, RbfA"/>
    <property type="match status" value="1"/>
</dbReference>
<comment type="similarity">
    <text evidence="2">Belongs to the RbfA family.</text>
</comment>
<evidence type="ECO:0000256" key="2">
    <source>
        <dbReference type="HAMAP-Rule" id="MF_00003"/>
    </source>
</evidence>
<comment type="subcellular location">
    <subcellularLocation>
        <location evidence="2">Cytoplasm</location>
    </subcellularLocation>
</comment>
<dbReference type="InterPro" id="IPR023799">
    <property type="entry name" value="RbfA_dom_sf"/>
</dbReference>
<evidence type="ECO:0000313" key="5">
    <source>
        <dbReference type="Proteomes" id="UP000317243"/>
    </source>
</evidence>
<dbReference type="Proteomes" id="UP000317243">
    <property type="component" value="Unassembled WGS sequence"/>
</dbReference>
<dbReference type="PROSITE" id="PS01319">
    <property type="entry name" value="RBFA"/>
    <property type="match status" value="1"/>
</dbReference>
<gene>
    <name evidence="2 4" type="primary">rbfA</name>
    <name evidence="4" type="ORF">KOR42_19820</name>
</gene>
<dbReference type="PANTHER" id="PTHR33515:SF1">
    <property type="entry name" value="RIBOSOME-BINDING FACTOR A, CHLOROPLASTIC-RELATED"/>
    <property type="match status" value="1"/>
</dbReference>
<name>A0A5C5X6P8_9PLAN</name>
<dbReference type="NCBIfam" id="TIGR00082">
    <property type="entry name" value="rbfA"/>
    <property type="match status" value="1"/>
</dbReference>
<dbReference type="InterPro" id="IPR020053">
    <property type="entry name" value="Ribosome-bd_factorA_CS"/>
</dbReference>
<dbReference type="OrthoDB" id="307788at2"/>
<evidence type="ECO:0000256" key="3">
    <source>
        <dbReference type="SAM" id="MobiDB-lite"/>
    </source>
</evidence>
<evidence type="ECO:0000256" key="1">
    <source>
        <dbReference type="ARBA" id="ARBA00022517"/>
    </source>
</evidence>
<comment type="caution">
    <text evidence="4">The sequence shown here is derived from an EMBL/GenBank/DDBJ whole genome shotgun (WGS) entry which is preliminary data.</text>
</comment>
<protein>
    <recommendedName>
        <fullName evidence="2">Ribosome-binding factor A</fullName>
    </recommendedName>
</protein>
<keyword evidence="2" id="KW-0963">Cytoplasm</keyword>
<keyword evidence="5" id="KW-1185">Reference proteome</keyword>
<feature type="compositionally biased region" description="Acidic residues" evidence="3">
    <location>
        <begin position="114"/>
        <end position="133"/>
    </location>
</feature>